<dbReference type="GO" id="GO:0005484">
    <property type="term" value="F:SNAP receptor activity"/>
    <property type="evidence" value="ECO:0007669"/>
    <property type="project" value="InterPro"/>
</dbReference>
<protein>
    <recommendedName>
        <fullName evidence="8">t-SNARE coiled-coil homology domain-containing protein</fullName>
    </recommendedName>
</protein>
<keyword evidence="10" id="KW-1185">Reference proteome</keyword>
<dbReference type="PANTHER" id="PTHR19305">
    <property type="entry name" value="SYNAPTOSOMAL ASSOCIATED PROTEIN"/>
    <property type="match status" value="1"/>
</dbReference>
<dbReference type="GO" id="GO:0015031">
    <property type="term" value="P:protein transport"/>
    <property type="evidence" value="ECO:0007669"/>
    <property type="project" value="UniProtKB-KW"/>
</dbReference>
<evidence type="ECO:0000256" key="5">
    <source>
        <dbReference type="ARBA" id="ARBA00023136"/>
    </source>
</evidence>
<dbReference type="FunFam" id="1.20.5.110:FF:000040">
    <property type="entry name" value="SNAP25 homologous protein SNAP33"/>
    <property type="match status" value="1"/>
</dbReference>
<gene>
    <name evidence="9" type="ORF">K2173_007010</name>
</gene>
<evidence type="ECO:0000256" key="3">
    <source>
        <dbReference type="ARBA" id="ARBA00022448"/>
    </source>
</evidence>
<accession>A0AAV8SLC5</accession>
<dbReference type="CDD" id="cd15861">
    <property type="entry name" value="SNARE_SNAP25N_23N_29N_SEC9N"/>
    <property type="match status" value="1"/>
</dbReference>
<sequence length="305" mass="33920">MLGIKKSPIKDLKQNKVDLEYPFPAPSNPFDSDDDLDCEETLKPSKKTSSEHILATNFSTNPFDNDDKKIMSSTSSYSFKSTARNKYTNDFCDDGGLENQPVQELENYAVYKAEETTKAVNGCLKIAEEIREDATKTLITLHQQGEQIIKTHNIAVEMDHDLSRGEKLLGSLGGIFSKKWTPKKTPPITGPAIARDFNTAKTMVGHLEQREKLGLNPASKGRSDSRAVLLEPTNAIQKVEVEKAEQDDALSDLSNLLGELKDMAVDMGIEIDRQTKALDHAENDVDTLNMRVRGANQRARRLLGK</sequence>
<dbReference type="PROSITE" id="PS50192">
    <property type="entry name" value="T_SNARE"/>
    <property type="match status" value="1"/>
</dbReference>
<dbReference type="FunFam" id="1.20.5.110:FF:000031">
    <property type="entry name" value="SNAP25 homologous protein SNAP33"/>
    <property type="match status" value="1"/>
</dbReference>
<evidence type="ECO:0000313" key="9">
    <source>
        <dbReference type="EMBL" id="KAJ8752700.1"/>
    </source>
</evidence>
<evidence type="ECO:0000256" key="1">
    <source>
        <dbReference type="ARBA" id="ARBA00004370"/>
    </source>
</evidence>
<dbReference type="Gene3D" id="1.20.5.110">
    <property type="match status" value="2"/>
</dbReference>
<comment type="subcellular location">
    <subcellularLocation>
        <location evidence="1">Membrane</location>
    </subcellularLocation>
</comment>
<keyword evidence="5" id="KW-0472">Membrane</keyword>
<dbReference type="EMBL" id="JAIWQS010000010">
    <property type="protein sequence ID" value="KAJ8752700.1"/>
    <property type="molecule type" value="Genomic_DNA"/>
</dbReference>
<evidence type="ECO:0000256" key="4">
    <source>
        <dbReference type="ARBA" id="ARBA00022927"/>
    </source>
</evidence>
<comment type="similarity">
    <text evidence="2">Belongs to the SNAP-25 family.</text>
</comment>
<keyword evidence="3" id="KW-0813">Transport</keyword>
<reference evidence="9 10" key="1">
    <citation type="submission" date="2021-09" db="EMBL/GenBank/DDBJ databases">
        <title>Genomic insights and catalytic innovation underlie evolution of tropane alkaloids biosynthesis.</title>
        <authorList>
            <person name="Wang Y.-J."/>
            <person name="Tian T."/>
            <person name="Huang J.-P."/>
            <person name="Huang S.-X."/>
        </authorList>
    </citation>
    <scope>NUCLEOTIDE SEQUENCE [LARGE SCALE GENOMIC DNA]</scope>
    <source>
        <strain evidence="9">KIB-2018</strain>
        <tissue evidence="9">Leaf</tissue>
    </source>
</reference>
<feature type="region of interest" description="Disordered" evidence="7">
    <location>
        <begin position="23"/>
        <end position="51"/>
    </location>
</feature>
<name>A0AAV8SLC5_9ROSI</name>
<dbReference type="SMART" id="SM00397">
    <property type="entry name" value="t_SNARE"/>
    <property type="match status" value="1"/>
</dbReference>
<dbReference type="GO" id="GO:0031201">
    <property type="term" value="C:SNARE complex"/>
    <property type="evidence" value="ECO:0007669"/>
    <property type="project" value="InterPro"/>
</dbReference>
<evidence type="ECO:0000256" key="2">
    <source>
        <dbReference type="ARBA" id="ARBA00009480"/>
    </source>
</evidence>
<dbReference type="PANTHER" id="PTHR19305:SF9">
    <property type="entry name" value="SYNAPTOSOMAL-ASSOCIATED PROTEIN 29"/>
    <property type="match status" value="1"/>
</dbReference>
<proteinExistence type="inferred from homology"/>
<evidence type="ECO:0000313" key="10">
    <source>
        <dbReference type="Proteomes" id="UP001159364"/>
    </source>
</evidence>
<dbReference type="Proteomes" id="UP001159364">
    <property type="component" value="Linkage Group LG10"/>
</dbReference>
<comment type="caution">
    <text evidence="9">The sequence shown here is derived from an EMBL/GenBank/DDBJ whole genome shotgun (WGS) entry which is preliminary data.</text>
</comment>
<evidence type="ECO:0000256" key="7">
    <source>
        <dbReference type="SAM" id="MobiDB-lite"/>
    </source>
</evidence>
<dbReference type="GO" id="GO:0016192">
    <property type="term" value="P:vesicle-mediated transport"/>
    <property type="evidence" value="ECO:0007669"/>
    <property type="project" value="UniProtKB-ARBA"/>
</dbReference>
<keyword evidence="6" id="KW-0175">Coiled coil</keyword>
<dbReference type="GO" id="GO:0005886">
    <property type="term" value="C:plasma membrane"/>
    <property type="evidence" value="ECO:0007669"/>
    <property type="project" value="TreeGrafter"/>
</dbReference>
<dbReference type="AlphaFoldDB" id="A0AAV8SLC5"/>
<keyword evidence="4" id="KW-0653">Protein transport</keyword>
<feature type="domain" description="T-SNARE coiled-coil homology" evidence="8">
    <location>
        <begin position="240"/>
        <end position="302"/>
    </location>
</feature>
<dbReference type="InterPro" id="IPR000727">
    <property type="entry name" value="T_SNARE_dom"/>
</dbReference>
<dbReference type="InterPro" id="IPR044766">
    <property type="entry name" value="NPSN/SNAP25-like_N_SNARE"/>
</dbReference>
<feature type="coiled-coil region" evidence="6">
    <location>
        <begin position="236"/>
        <end position="298"/>
    </location>
</feature>
<evidence type="ECO:0000256" key="6">
    <source>
        <dbReference type="SAM" id="Coils"/>
    </source>
</evidence>
<evidence type="ECO:0000259" key="8">
    <source>
        <dbReference type="PROSITE" id="PS50192"/>
    </source>
</evidence>
<organism evidence="9 10">
    <name type="scientific">Erythroxylum novogranatense</name>
    <dbReference type="NCBI Taxonomy" id="1862640"/>
    <lineage>
        <taxon>Eukaryota</taxon>
        <taxon>Viridiplantae</taxon>
        <taxon>Streptophyta</taxon>
        <taxon>Embryophyta</taxon>
        <taxon>Tracheophyta</taxon>
        <taxon>Spermatophyta</taxon>
        <taxon>Magnoliopsida</taxon>
        <taxon>eudicotyledons</taxon>
        <taxon>Gunneridae</taxon>
        <taxon>Pentapetalae</taxon>
        <taxon>rosids</taxon>
        <taxon>fabids</taxon>
        <taxon>Malpighiales</taxon>
        <taxon>Erythroxylaceae</taxon>
        <taxon>Erythroxylum</taxon>
    </lineage>
</organism>
<dbReference type="SUPFAM" id="SSF58038">
    <property type="entry name" value="SNARE fusion complex"/>
    <property type="match status" value="2"/>
</dbReference>
<dbReference type="CDD" id="cd15841">
    <property type="entry name" value="SNARE_Qc"/>
    <property type="match status" value="1"/>
</dbReference>